<organism evidence="1">
    <name type="scientific">Desulfobacca acetoxidans</name>
    <dbReference type="NCBI Taxonomy" id="60893"/>
    <lineage>
        <taxon>Bacteria</taxon>
        <taxon>Pseudomonadati</taxon>
        <taxon>Thermodesulfobacteriota</taxon>
        <taxon>Desulfobaccia</taxon>
        <taxon>Desulfobaccales</taxon>
        <taxon>Desulfobaccaceae</taxon>
        <taxon>Desulfobacca</taxon>
    </lineage>
</organism>
<reference evidence="1" key="1">
    <citation type="journal article" date="2020" name="mSystems">
        <title>Genome- and Community-Level Interaction Insights into Carbon Utilization and Element Cycling Functions of Hydrothermarchaeota in Hydrothermal Sediment.</title>
        <authorList>
            <person name="Zhou Z."/>
            <person name="Liu Y."/>
            <person name="Xu W."/>
            <person name="Pan J."/>
            <person name="Luo Z.H."/>
            <person name="Li M."/>
        </authorList>
    </citation>
    <scope>NUCLEOTIDE SEQUENCE [LARGE SCALE GENOMIC DNA]</scope>
    <source>
        <strain evidence="1">SpSt-767</strain>
    </source>
</reference>
<name>A0A7V6DPK7_9BACT</name>
<sequence length="194" mass="21139">MLAGCIHFKEVSTNIAPTATTPQKYTAKMGVYFSQRLRNCLVTRKPDTMYGAAHEYNYVWGPSLVAALTRSVQSAYVEVTVVNTPPQGGECDRIIAFDLPWVDLIVEFVPGYLRQEARARAALKINLEVYDAKTMKLQRTMPVAGQGSSVKDASGFVAYAPGQFTAAMEQAIQQVSEIVSNLLIMGVAEPGKGT</sequence>
<dbReference type="EMBL" id="DTGR01000097">
    <property type="protein sequence ID" value="HHS29249.1"/>
    <property type="molecule type" value="Genomic_DNA"/>
</dbReference>
<gene>
    <name evidence="1" type="ORF">ENV52_06060</name>
</gene>
<proteinExistence type="predicted"/>
<comment type="caution">
    <text evidence="1">The sequence shown here is derived from an EMBL/GenBank/DDBJ whole genome shotgun (WGS) entry which is preliminary data.</text>
</comment>
<protein>
    <recommendedName>
        <fullName evidence="2">ABC-type transport auxiliary lipoprotein component domain-containing protein</fullName>
    </recommendedName>
</protein>
<dbReference type="AlphaFoldDB" id="A0A7V6DPK7"/>
<evidence type="ECO:0008006" key="2">
    <source>
        <dbReference type="Google" id="ProtNLM"/>
    </source>
</evidence>
<evidence type="ECO:0000313" key="1">
    <source>
        <dbReference type="EMBL" id="HHS29249.1"/>
    </source>
</evidence>
<accession>A0A7V6DPK7</accession>